<evidence type="ECO:0000256" key="2">
    <source>
        <dbReference type="ARBA" id="ARBA00022741"/>
    </source>
</evidence>
<dbReference type="PROSITE" id="PS00211">
    <property type="entry name" value="ABC_TRANSPORTER_1"/>
    <property type="match status" value="1"/>
</dbReference>
<dbReference type="Gene3D" id="3.40.50.300">
    <property type="entry name" value="P-loop containing nucleotide triphosphate hydrolases"/>
    <property type="match status" value="1"/>
</dbReference>
<comment type="caution">
    <text evidence="5">The sequence shown here is derived from an EMBL/GenBank/DDBJ whole genome shotgun (WGS) entry which is preliminary data.</text>
</comment>
<dbReference type="CDD" id="cd03255">
    <property type="entry name" value="ABC_MJ0796_LolCDE_FtsE"/>
    <property type="match status" value="1"/>
</dbReference>
<proteinExistence type="predicted"/>
<dbReference type="InterPro" id="IPR003439">
    <property type="entry name" value="ABC_transporter-like_ATP-bd"/>
</dbReference>
<evidence type="ECO:0000313" key="6">
    <source>
        <dbReference type="Proteomes" id="UP000614741"/>
    </source>
</evidence>
<keyword evidence="1" id="KW-0813">Transport</keyword>
<keyword evidence="2" id="KW-0547">Nucleotide-binding</keyword>
<organism evidence="5 6">
    <name type="scientific">Cellulomonas phragmiteti</name>
    <dbReference type="NCBI Taxonomy" id="478780"/>
    <lineage>
        <taxon>Bacteria</taxon>
        <taxon>Bacillati</taxon>
        <taxon>Actinomycetota</taxon>
        <taxon>Actinomycetes</taxon>
        <taxon>Micrococcales</taxon>
        <taxon>Cellulomonadaceae</taxon>
        <taxon>Cellulomonas</taxon>
    </lineage>
</organism>
<gene>
    <name evidence="5" type="ORF">Cph01nite_13520</name>
</gene>
<evidence type="ECO:0000256" key="1">
    <source>
        <dbReference type="ARBA" id="ARBA00022448"/>
    </source>
</evidence>
<feature type="domain" description="ABC transporter" evidence="4">
    <location>
        <begin position="21"/>
        <end position="258"/>
    </location>
</feature>
<dbReference type="PANTHER" id="PTHR24220:SF685">
    <property type="entry name" value="ABC TRANSPORTER RELATED"/>
    <property type="match status" value="1"/>
</dbReference>
<sequence>MPTTDTRPHDRSATDGVATASRARALTKVYGSGAAAVRALDAVDVDFASGAFTAIMGPSGSGKSTLMHLLAGLDDATSGTAHLGSTEITTLDDDALTRLRRDRVGFVFQSFNLLPMLTAEQNIVLPLDLAGRRPDRAWFDTLVTTLGLQARLTHRPSELSGGQQQRVAIARALVAQPEVVFADEPTGNLDSRSGAEVLSFLRRSVRELGRTIIMVTHDPTAAAYADRVLLLADGRIAGDIADPTPESVLAGLEGLRVLEAPAGTPTGATPVVDATAGGLR</sequence>
<evidence type="ECO:0000259" key="4">
    <source>
        <dbReference type="PROSITE" id="PS50893"/>
    </source>
</evidence>
<dbReference type="EMBL" id="BONP01000006">
    <property type="protein sequence ID" value="GIG39590.1"/>
    <property type="molecule type" value="Genomic_DNA"/>
</dbReference>
<keyword evidence="6" id="KW-1185">Reference proteome</keyword>
<dbReference type="InterPro" id="IPR003593">
    <property type="entry name" value="AAA+_ATPase"/>
</dbReference>
<dbReference type="GO" id="GO:0005524">
    <property type="term" value="F:ATP binding"/>
    <property type="evidence" value="ECO:0007669"/>
    <property type="project" value="UniProtKB-KW"/>
</dbReference>
<dbReference type="PANTHER" id="PTHR24220">
    <property type="entry name" value="IMPORT ATP-BINDING PROTEIN"/>
    <property type="match status" value="1"/>
</dbReference>
<dbReference type="Pfam" id="PF00005">
    <property type="entry name" value="ABC_tran"/>
    <property type="match status" value="1"/>
</dbReference>
<dbReference type="PROSITE" id="PS50893">
    <property type="entry name" value="ABC_TRANSPORTER_2"/>
    <property type="match status" value="1"/>
</dbReference>
<dbReference type="SUPFAM" id="SSF52540">
    <property type="entry name" value="P-loop containing nucleoside triphosphate hydrolases"/>
    <property type="match status" value="1"/>
</dbReference>
<dbReference type="InterPro" id="IPR017871">
    <property type="entry name" value="ABC_transporter-like_CS"/>
</dbReference>
<evidence type="ECO:0000256" key="3">
    <source>
        <dbReference type="ARBA" id="ARBA00022840"/>
    </source>
</evidence>
<dbReference type="SMART" id="SM00382">
    <property type="entry name" value="AAA"/>
    <property type="match status" value="1"/>
</dbReference>
<protein>
    <submittedName>
        <fullName evidence="5">ABC transporter ATP-binding protein</fullName>
    </submittedName>
</protein>
<dbReference type="InterPro" id="IPR015854">
    <property type="entry name" value="ABC_transpr_LolD-like"/>
</dbReference>
<reference evidence="5 6" key="1">
    <citation type="submission" date="2021-01" db="EMBL/GenBank/DDBJ databases">
        <title>Whole genome shotgun sequence of Cellulomonas phragmiteti NBRC 110785.</title>
        <authorList>
            <person name="Komaki H."/>
            <person name="Tamura T."/>
        </authorList>
    </citation>
    <scope>NUCLEOTIDE SEQUENCE [LARGE SCALE GENOMIC DNA]</scope>
    <source>
        <strain evidence="5 6">NBRC 110785</strain>
    </source>
</reference>
<dbReference type="Proteomes" id="UP000614741">
    <property type="component" value="Unassembled WGS sequence"/>
</dbReference>
<dbReference type="RefSeq" id="WP_203672566.1">
    <property type="nucleotide sequence ID" value="NZ_BONP01000006.1"/>
</dbReference>
<dbReference type="InterPro" id="IPR027417">
    <property type="entry name" value="P-loop_NTPase"/>
</dbReference>
<keyword evidence="3 5" id="KW-0067">ATP-binding</keyword>
<dbReference type="InterPro" id="IPR017911">
    <property type="entry name" value="MacB-like_ATP-bd"/>
</dbReference>
<name>A0ABQ4DJT1_9CELL</name>
<evidence type="ECO:0000313" key="5">
    <source>
        <dbReference type="EMBL" id="GIG39590.1"/>
    </source>
</evidence>
<accession>A0ABQ4DJT1</accession>